<gene>
    <name evidence="3" type="ordered locus">Nitsa_0271</name>
</gene>
<keyword evidence="4" id="KW-1185">Reference proteome</keyword>
<name>E6WZG2_NITSE</name>
<dbReference type="Gene3D" id="1.10.1130.10">
    <property type="entry name" value="Flavocytochrome C3, Chain A"/>
    <property type="match status" value="1"/>
</dbReference>
<evidence type="ECO:0000259" key="2">
    <source>
        <dbReference type="Pfam" id="PF13435"/>
    </source>
</evidence>
<dbReference type="RefSeq" id="WP_013553239.1">
    <property type="nucleotide sequence ID" value="NC_014935.1"/>
</dbReference>
<feature type="signal peptide" evidence="1">
    <location>
        <begin position="1"/>
        <end position="19"/>
    </location>
</feature>
<dbReference type="SUPFAM" id="SSF48695">
    <property type="entry name" value="Multiheme cytochromes"/>
    <property type="match status" value="1"/>
</dbReference>
<dbReference type="Pfam" id="PF13435">
    <property type="entry name" value="Cytochrome_C554"/>
    <property type="match status" value="1"/>
</dbReference>
<dbReference type="HOGENOM" id="CLU_042044_0_0_7"/>
<dbReference type="AlphaFoldDB" id="E6WZG2"/>
<reference evidence="3 4" key="1">
    <citation type="journal article" date="2011" name="Stand. Genomic Sci.">
        <title>Complete genome sequence of Nitratifractor salsuginis type strain (E9I37-1).</title>
        <authorList>
            <person name="Anderson I."/>
            <person name="Sikorski J."/>
            <person name="Zeytun A."/>
            <person name="Nolan M."/>
            <person name="Lapidus A."/>
            <person name="Lucas S."/>
            <person name="Hammon N."/>
            <person name="Deshpande S."/>
            <person name="Cheng J.F."/>
            <person name="Tapia R."/>
            <person name="Han C."/>
            <person name="Goodwin L."/>
            <person name="Pitluck S."/>
            <person name="Liolios K."/>
            <person name="Pagani I."/>
            <person name="Ivanova N."/>
            <person name="Huntemann M."/>
            <person name="Mavromatis K."/>
            <person name="Ovchinikova G."/>
            <person name="Pati A."/>
            <person name="Chen A."/>
            <person name="Palaniappan K."/>
            <person name="Land M."/>
            <person name="Hauser L."/>
            <person name="Brambilla E.M."/>
            <person name="Ngatchou-Djao O.D."/>
            <person name="Rohde M."/>
            <person name="Tindall B.J."/>
            <person name="Goker M."/>
            <person name="Detter J.C."/>
            <person name="Woyke T."/>
            <person name="Bristow J."/>
            <person name="Eisen J.A."/>
            <person name="Markowitz V."/>
            <person name="Hugenholtz P."/>
            <person name="Klenk H.P."/>
            <person name="Kyrpides N.C."/>
        </authorList>
    </citation>
    <scope>NUCLEOTIDE SEQUENCE [LARGE SCALE GENOMIC DNA]</scope>
    <source>
        <strain evidence="4">DSM 16511 / JCM 12458 / E9I37-1</strain>
    </source>
</reference>
<dbReference type="eggNOG" id="COG3303">
    <property type="taxonomic scope" value="Bacteria"/>
</dbReference>
<reference evidence="4" key="2">
    <citation type="submission" date="2011-01" db="EMBL/GenBank/DDBJ databases">
        <title>The complete genome of Nitratifractor salsuginis DSM 16511.</title>
        <authorList>
            <consortium name="US DOE Joint Genome Institute (JGI-PGF)"/>
            <person name="Lucas S."/>
            <person name="Copeland A."/>
            <person name="Lapidus A."/>
            <person name="Bruce D."/>
            <person name="Goodwin L."/>
            <person name="Pitluck S."/>
            <person name="Kyrpides N."/>
            <person name="Mavromatis K."/>
            <person name="Ivanova N."/>
            <person name="Mikhailova N."/>
            <person name="Zeytun A."/>
            <person name="Detter J.C."/>
            <person name="Tapia R."/>
            <person name="Han C."/>
            <person name="Land M."/>
            <person name="Hauser L."/>
            <person name="Markowitz V."/>
            <person name="Cheng J.-F."/>
            <person name="Hugenholtz P."/>
            <person name="Woyke T."/>
            <person name="Wu D."/>
            <person name="Tindall B."/>
            <person name="Schuetze A."/>
            <person name="Brambilla E."/>
            <person name="Klenk H.-P."/>
            <person name="Eisen J.A."/>
        </authorList>
    </citation>
    <scope>NUCLEOTIDE SEQUENCE [LARGE SCALE GENOMIC DNA]</scope>
    <source>
        <strain evidence="4">DSM 16511 / JCM 12458 / E9I37-1</strain>
    </source>
</reference>
<keyword evidence="1" id="KW-0732">Signal</keyword>
<feature type="domain" description="Cytochrome c-552/4" evidence="2">
    <location>
        <begin position="23"/>
        <end position="87"/>
    </location>
</feature>
<proteinExistence type="predicted"/>
<dbReference type="InterPro" id="IPR023155">
    <property type="entry name" value="Cyt_c-552/4"/>
</dbReference>
<protein>
    <recommendedName>
        <fullName evidence="2">Cytochrome c-552/4 domain-containing protein</fullName>
    </recommendedName>
</protein>
<sequence>MKKLTLISLLSLFAFGATFDLGACRSCHPAIVKEFEASAHANSSAKKDPFFAAMLKRSPEKKSCRNCHAPGAKSAEGEQGMTCLSCHRIESIENHAQANRNIYRKEQDKLLFSAQEGREEKVIRYHEESIWFGLKTRRVGSPYHDIDYRKEIFYTGEVCMGCHSHKVNGHGLDLCRMGEEGVKKGKPNCITCHMPKVPGSATSIRQSDTHAWHGAAGLHHGSEKLAQYLKLSVTPDERGFTVTLKNETPHPLLTHPARVLELDTTIDRQGKIQKLPAVTLRKVLGKGGKPTPPWLADSVLKNDIPKANEVKRFHFDTQLSKGDRVEVILGARLLPPPLTKKLGLSEDEAALIELKRSSYTVSK</sequence>
<dbReference type="InterPro" id="IPR036280">
    <property type="entry name" value="Multihaem_cyt_sf"/>
</dbReference>
<organism evidence="3 4">
    <name type="scientific">Nitratifractor salsuginis (strain DSM 16511 / JCM 12458 / E9I37-1)</name>
    <dbReference type="NCBI Taxonomy" id="749222"/>
    <lineage>
        <taxon>Bacteria</taxon>
        <taxon>Pseudomonadati</taxon>
        <taxon>Campylobacterota</taxon>
        <taxon>Epsilonproteobacteria</taxon>
        <taxon>Campylobacterales</taxon>
        <taxon>Sulfurovaceae</taxon>
        <taxon>Nitratifractor</taxon>
    </lineage>
</organism>
<evidence type="ECO:0000256" key="1">
    <source>
        <dbReference type="SAM" id="SignalP"/>
    </source>
</evidence>
<dbReference type="EMBL" id="CP002452">
    <property type="protein sequence ID" value="ADV45542.1"/>
    <property type="molecule type" value="Genomic_DNA"/>
</dbReference>
<accession>E6WZG2</accession>
<evidence type="ECO:0000313" key="3">
    <source>
        <dbReference type="EMBL" id="ADV45542.1"/>
    </source>
</evidence>
<dbReference type="Proteomes" id="UP000008633">
    <property type="component" value="Chromosome"/>
</dbReference>
<dbReference type="STRING" id="749222.Nitsa_0271"/>
<evidence type="ECO:0000313" key="4">
    <source>
        <dbReference type="Proteomes" id="UP000008633"/>
    </source>
</evidence>
<dbReference type="KEGG" id="nsa:Nitsa_0271"/>
<feature type="chain" id="PRO_5003214719" description="Cytochrome c-552/4 domain-containing protein" evidence="1">
    <location>
        <begin position="20"/>
        <end position="363"/>
    </location>
</feature>